<gene>
    <name evidence="1" type="ORF">HMPREF9334_01918</name>
</gene>
<dbReference type="RefSeq" id="WP_006693353.1">
    <property type="nucleotide sequence ID" value="NZ_JH376800.1"/>
</dbReference>
<name>G5GRN7_9FIRM</name>
<accession>G5GRN7</accession>
<dbReference type="HOGENOM" id="CLU_1140973_0_0_9"/>
<dbReference type="EMBL" id="ACZM01000019">
    <property type="protein sequence ID" value="EHG18780.1"/>
    <property type="molecule type" value="Genomic_DNA"/>
</dbReference>
<dbReference type="AlphaFoldDB" id="G5GRN7"/>
<dbReference type="Proteomes" id="UP000004129">
    <property type="component" value="Unassembled WGS sequence"/>
</dbReference>
<sequence>MVIDIPANFIEQVKNIDWGSVREAVADYGPALTVLRDTWDRETLAQIAEGHLFVRDSVLNEAIAKNIGTDRSVRSIVLHSRANGRLDITCTTTKKYKTVELSGIIEEFVHDGDKSYAVYRVREKNIPNHGFVSWVFSRVSLSMAERLMGRFDVSDALPVEIHGNKVYVDFHEVLAASKLGQTTFQGHKLTDMIEIESAVVQEGGIMFDTKLNVPDDVKSALKGLLQEQRSSVSEESAGKGETS</sequence>
<evidence type="ECO:0000313" key="2">
    <source>
        <dbReference type="Proteomes" id="UP000004129"/>
    </source>
</evidence>
<keyword evidence="2" id="KW-1185">Reference proteome</keyword>
<dbReference type="PATRIC" id="fig|679201.3.peg.1933"/>
<dbReference type="OrthoDB" id="1677943at2"/>
<protein>
    <submittedName>
        <fullName evidence="1">Uncharacterized protein</fullName>
    </submittedName>
</protein>
<reference evidence="1 2" key="1">
    <citation type="submission" date="2011-08" db="EMBL/GenBank/DDBJ databases">
        <title>The Genome Sequence of Selenomonas infelix ATCC 43532.</title>
        <authorList>
            <consortium name="The Broad Institute Genome Sequencing Platform"/>
            <person name="Earl A."/>
            <person name="Ward D."/>
            <person name="Feldgarden M."/>
            <person name="Gevers D."/>
            <person name="Izard J."/>
            <person name="Blanton J.M."/>
            <person name="Baranova O.V."/>
            <person name="Dewhirst F.E."/>
            <person name="Young S.K."/>
            <person name="Zeng Q."/>
            <person name="Gargeya S."/>
            <person name="Fitzgerald M."/>
            <person name="Haas B."/>
            <person name="Abouelleil A."/>
            <person name="Alvarado L."/>
            <person name="Arachchi H.M."/>
            <person name="Berlin A."/>
            <person name="Brown A."/>
            <person name="Chapman S.B."/>
            <person name="Chen Z."/>
            <person name="Dunbar C."/>
            <person name="Freedman E."/>
            <person name="Gearin G."/>
            <person name="Gellesch M."/>
            <person name="Goldberg J."/>
            <person name="Griggs A."/>
            <person name="Gujja S."/>
            <person name="Heiman D."/>
            <person name="Howarth C."/>
            <person name="Larson L."/>
            <person name="Lui A."/>
            <person name="MacDonald P.J.P."/>
            <person name="Montmayeur A."/>
            <person name="Murphy C."/>
            <person name="Neiman D."/>
            <person name="Pearson M."/>
            <person name="Priest M."/>
            <person name="Roberts A."/>
            <person name="Saif S."/>
            <person name="Shea T."/>
            <person name="Shenoy N."/>
            <person name="Sisk P."/>
            <person name="Stolte C."/>
            <person name="Sykes S."/>
            <person name="Wortman J."/>
            <person name="Nusbaum C."/>
            <person name="Birren B."/>
        </authorList>
    </citation>
    <scope>NUCLEOTIDE SEQUENCE [LARGE SCALE GENOMIC DNA]</scope>
    <source>
        <strain evidence="1 2">ATCC 43532</strain>
    </source>
</reference>
<dbReference type="STRING" id="679201.HMPREF9334_01918"/>
<evidence type="ECO:0000313" key="1">
    <source>
        <dbReference type="EMBL" id="EHG18780.1"/>
    </source>
</evidence>
<proteinExistence type="predicted"/>
<comment type="caution">
    <text evidence="1">The sequence shown here is derived from an EMBL/GenBank/DDBJ whole genome shotgun (WGS) entry which is preliminary data.</text>
</comment>
<organism evidence="1 2">
    <name type="scientific">Selenomonas infelix ATCC 43532</name>
    <dbReference type="NCBI Taxonomy" id="679201"/>
    <lineage>
        <taxon>Bacteria</taxon>
        <taxon>Bacillati</taxon>
        <taxon>Bacillota</taxon>
        <taxon>Negativicutes</taxon>
        <taxon>Selenomonadales</taxon>
        <taxon>Selenomonadaceae</taxon>
        <taxon>Selenomonas</taxon>
    </lineage>
</organism>
<dbReference type="eggNOG" id="ENOG5030VBA">
    <property type="taxonomic scope" value="Bacteria"/>
</dbReference>